<organism evidence="1">
    <name type="scientific">Siphoviridae sp. ctcPV5</name>
    <dbReference type="NCBI Taxonomy" id="2827582"/>
    <lineage>
        <taxon>Viruses</taxon>
        <taxon>Duplodnaviria</taxon>
        <taxon>Heunggongvirae</taxon>
        <taxon>Uroviricota</taxon>
        <taxon>Caudoviricetes</taxon>
    </lineage>
</organism>
<reference evidence="1" key="1">
    <citation type="journal article" date="2021" name="Proc. Natl. Acad. Sci. U.S.A.">
        <title>A Catalog of Tens of Thousands of Viruses from Human Metagenomes Reveals Hidden Associations with Chronic Diseases.</title>
        <authorList>
            <person name="Tisza M.J."/>
            <person name="Buck C.B."/>
        </authorList>
    </citation>
    <scope>NUCLEOTIDE SEQUENCE</scope>
    <source>
        <strain evidence="1">CtcPV5</strain>
    </source>
</reference>
<sequence length="45" mass="5058">MPENNILKEDKMIKADKIVLGGDTTVVTGEFIIDENDCILKIKHD</sequence>
<evidence type="ECO:0000313" key="1">
    <source>
        <dbReference type="EMBL" id="DAD70553.1"/>
    </source>
</evidence>
<accession>A0A8S5LKT3</accession>
<proteinExistence type="predicted"/>
<dbReference type="EMBL" id="BK015867">
    <property type="protein sequence ID" value="DAD70553.1"/>
    <property type="molecule type" value="Genomic_DNA"/>
</dbReference>
<protein>
    <submittedName>
        <fullName evidence="1">Uncharacterized protein</fullName>
    </submittedName>
</protein>
<name>A0A8S5LKT3_9CAUD</name>